<sequence length="835" mass="97030">MDVIEMVRERIRDEKNKKERAVVFWYDPSGQEAVESLTESLVNENVTVREITENNFFKLKIEMEIEHPKESFLLYAPFSRPSDEENFLLDILLYGSEFKADQIAIWSEQLGVKDVILRTIVNQYPAFFNSKERRERLKKVVNPSPKEEEIETALLAVLTGAPSSNISHITKHLLLEGLEEDQNSTYKKISKIFSIDRMWEILEQYFGLRLSAEQRTLRYLMELLLYAHFSRDAAVTIKALDEKYSTIRANICALFIDDWMRGKAEEVEVVEKFIRNIESSFHLRNHLQEISIEQFDKARTFPIVDVLLIEKVINELQLNTINLVAWKEKISYRLSTHWGRKSKIAGLYRSLLEAVRLTDYKEYLTKYDTREELYEQYAVSLHFIDQTYRHFMQAYTRLEQRDYVEPIAEVLTNWYENVYLRKIGDEANYILASEQSSKVPLQNGFFKRTIQPILDKESTRVFVIISDALRYEIGNELCDRLNKRINGEASISPMLASLPTYTQLGMASLLPHRELTISENKIVYADGEPTNGTVNRSKILQKVNPDAVAYRWDEFDNWTQTEADSNFKGKRLVYLYHDVIDAVGDSKKSERDTYTAAEKAINDLERTIDRLSRLQAKRIFITSDHGFLFQYPKIEADVKIESVKGSIIEGNRRFALGQGLTIPEGAVKLNEKQSELMEVETVIAKGINRFTGGGGLQFIHGGAMPQERIIPLIDYRRTDRAELVGVSVAMLDKVITNFRVPVTLYQEESISSDYLPRKIKAAFYIDNERISNEIEYVFNLTGENPQRTEKLIFNLAETYYTMGQVCTLKIETVQDRGIELYKEENFTIRMYEALY</sequence>
<accession>A0ABS2N7U0</accession>
<dbReference type="Proteomes" id="UP001646157">
    <property type="component" value="Unassembled WGS sequence"/>
</dbReference>
<protein>
    <submittedName>
        <fullName evidence="2">Uncharacterized protein (TIGR02687 family)</fullName>
    </submittedName>
</protein>
<reference evidence="2 3" key="1">
    <citation type="submission" date="2021-01" db="EMBL/GenBank/DDBJ databases">
        <title>Genomic Encyclopedia of Type Strains, Phase IV (KMG-IV): sequencing the most valuable type-strain genomes for metagenomic binning, comparative biology and taxonomic classification.</title>
        <authorList>
            <person name="Goeker M."/>
        </authorList>
    </citation>
    <scope>NUCLEOTIDE SEQUENCE [LARGE SCALE GENOMIC DNA]</scope>
    <source>
        <strain evidence="2 3">DSM 24834</strain>
    </source>
</reference>
<comment type="caution">
    <text evidence="2">The sequence shown here is derived from an EMBL/GenBank/DDBJ whole genome shotgun (WGS) entry which is preliminary data.</text>
</comment>
<dbReference type="SUPFAM" id="SSF53649">
    <property type="entry name" value="Alkaline phosphatase-like"/>
    <property type="match status" value="1"/>
</dbReference>
<evidence type="ECO:0000313" key="3">
    <source>
        <dbReference type="Proteomes" id="UP001646157"/>
    </source>
</evidence>
<evidence type="ECO:0000313" key="2">
    <source>
        <dbReference type="EMBL" id="MBM7583923.1"/>
    </source>
</evidence>
<evidence type="ECO:0000256" key="1">
    <source>
        <dbReference type="SAM" id="Coils"/>
    </source>
</evidence>
<dbReference type="InterPro" id="IPR017850">
    <property type="entry name" value="Alkaline_phosphatase_core_sf"/>
</dbReference>
<feature type="coiled-coil region" evidence="1">
    <location>
        <begin position="587"/>
        <end position="617"/>
    </location>
</feature>
<organism evidence="2 3">
    <name type="scientific">Rossellomorea pakistanensis</name>
    <dbReference type="NCBI Taxonomy" id="992288"/>
    <lineage>
        <taxon>Bacteria</taxon>
        <taxon>Bacillati</taxon>
        <taxon>Bacillota</taxon>
        <taxon>Bacilli</taxon>
        <taxon>Bacillales</taxon>
        <taxon>Bacillaceae</taxon>
        <taxon>Rossellomorea</taxon>
    </lineage>
</organism>
<dbReference type="InterPro" id="IPR014060">
    <property type="entry name" value="PglZ"/>
</dbReference>
<proteinExistence type="predicted"/>
<dbReference type="RefSeq" id="WP_205168139.1">
    <property type="nucleotide sequence ID" value="NZ_JAFBDZ010000001.1"/>
</dbReference>
<keyword evidence="1" id="KW-0175">Coiled coil</keyword>
<keyword evidence="3" id="KW-1185">Reference proteome</keyword>
<gene>
    <name evidence="2" type="ORF">JOC86_000460</name>
</gene>
<dbReference type="Pfam" id="PF08665">
    <property type="entry name" value="PglZ"/>
    <property type="match status" value="1"/>
</dbReference>
<name>A0ABS2N7U0_9BACI</name>
<dbReference type="EMBL" id="JAFBDZ010000001">
    <property type="protein sequence ID" value="MBM7583923.1"/>
    <property type="molecule type" value="Genomic_DNA"/>
</dbReference>
<dbReference type="NCBIfam" id="TIGR02687">
    <property type="entry name" value="BREX-1 system phosphatase PglZ type A"/>
    <property type="match status" value="1"/>
</dbReference>